<dbReference type="Pfam" id="PF04545">
    <property type="entry name" value="Sigma70_r4"/>
    <property type="match status" value="1"/>
</dbReference>
<dbReference type="GO" id="GO:0006352">
    <property type="term" value="P:DNA-templated transcription initiation"/>
    <property type="evidence" value="ECO:0007669"/>
    <property type="project" value="InterPro"/>
</dbReference>
<dbReference type="EMBL" id="MGGI01000024">
    <property type="protein sequence ID" value="OGM25005.1"/>
    <property type="molecule type" value="Genomic_DNA"/>
</dbReference>
<evidence type="ECO:0000313" key="2">
    <source>
        <dbReference type="EMBL" id="OGM25005.1"/>
    </source>
</evidence>
<dbReference type="InterPro" id="IPR036388">
    <property type="entry name" value="WH-like_DNA-bd_sf"/>
</dbReference>
<comment type="caution">
    <text evidence="2">The sequence shown here is derived from an EMBL/GenBank/DDBJ whole genome shotgun (WGS) entry which is preliminary data.</text>
</comment>
<proteinExistence type="predicted"/>
<dbReference type="Gene3D" id="1.10.10.10">
    <property type="entry name" value="Winged helix-like DNA-binding domain superfamily/Winged helix DNA-binding domain"/>
    <property type="match status" value="1"/>
</dbReference>
<organism evidence="2 3">
    <name type="scientific">Candidatus Woesebacteria bacterium RIFCSPHIGHO2_01_FULL_39_28</name>
    <dbReference type="NCBI Taxonomy" id="1802496"/>
    <lineage>
        <taxon>Bacteria</taxon>
        <taxon>Candidatus Woeseibacteriota</taxon>
    </lineage>
</organism>
<dbReference type="AlphaFoldDB" id="A0A1F7YES1"/>
<protein>
    <recommendedName>
        <fullName evidence="1">RNA polymerase sigma-70 region 4 domain-containing protein</fullName>
    </recommendedName>
</protein>
<evidence type="ECO:0000313" key="3">
    <source>
        <dbReference type="Proteomes" id="UP000178851"/>
    </source>
</evidence>
<sequence>MRRNRTLSYFSARILKLPHLTSKEKDVLIQRLHKITLEKIGYAYSLTEARIRQIEKIAIKKVKSKLYQQILFKLPKQLEK</sequence>
<dbReference type="GO" id="GO:0003700">
    <property type="term" value="F:DNA-binding transcription factor activity"/>
    <property type="evidence" value="ECO:0007669"/>
    <property type="project" value="InterPro"/>
</dbReference>
<dbReference type="InterPro" id="IPR013324">
    <property type="entry name" value="RNA_pol_sigma_r3/r4-like"/>
</dbReference>
<accession>A0A1F7YES1</accession>
<name>A0A1F7YES1_9BACT</name>
<reference evidence="2 3" key="1">
    <citation type="journal article" date="2016" name="Nat. Commun.">
        <title>Thousands of microbial genomes shed light on interconnected biogeochemical processes in an aquifer system.</title>
        <authorList>
            <person name="Anantharaman K."/>
            <person name="Brown C.T."/>
            <person name="Hug L.A."/>
            <person name="Sharon I."/>
            <person name="Castelle C.J."/>
            <person name="Probst A.J."/>
            <person name="Thomas B.C."/>
            <person name="Singh A."/>
            <person name="Wilkins M.J."/>
            <person name="Karaoz U."/>
            <person name="Brodie E.L."/>
            <person name="Williams K.H."/>
            <person name="Hubbard S.S."/>
            <person name="Banfield J.F."/>
        </authorList>
    </citation>
    <scope>NUCLEOTIDE SEQUENCE [LARGE SCALE GENOMIC DNA]</scope>
</reference>
<feature type="domain" description="RNA polymerase sigma-70 region 4" evidence="1">
    <location>
        <begin position="17"/>
        <end position="63"/>
    </location>
</feature>
<dbReference type="SUPFAM" id="SSF88659">
    <property type="entry name" value="Sigma3 and sigma4 domains of RNA polymerase sigma factors"/>
    <property type="match status" value="1"/>
</dbReference>
<evidence type="ECO:0000259" key="1">
    <source>
        <dbReference type="Pfam" id="PF04545"/>
    </source>
</evidence>
<dbReference type="Proteomes" id="UP000178851">
    <property type="component" value="Unassembled WGS sequence"/>
</dbReference>
<gene>
    <name evidence="2" type="ORF">A2627_05055</name>
</gene>
<dbReference type="InterPro" id="IPR007630">
    <property type="entry name" value="RNA_pol_sigma70_r4"/>
</dbReference>